<evidence type="ECO:0000259" key="8">
    <source>
        <dbReference type="PROSITE" id="PS51352"/>
    </source>
</evidence>
<keyword evidence="10" id="KW-1185">Reference proteome</keyword>
<evidence type="ECO:0000256" key="5">
    <source>
        <dbReference type="ARBA" id="ARBA00023284"/>
    </source>
</evidence>
<reference evidence="9 10" key="1">
    <citation type="journal article" date="2016" name="Antonie Van Leeuwenhoek">
        <title>Dongia soli sp. nov., isolated from soil from Dokdo, Korea.</title>
        <authorList>
            <person name="Kim D.U."/>
            <person name="Lee H."/>
            <person name="Kim H."/>
            <person name="Kim S.G."/>
            <person name="Ka J.O."/>
        </authorList>
    </citation>
    <scope>NUCLEOTIDE SEQUENCE [LARGE SCALE GENOMIC DNA]</scope>
    <source>
        <strain evidence="9 10">D78</strain>
    </source>
</reference>
<evidence type="ECO:0000313" key="10">
    <source>
        <dbReference type="Proteomes" id="UP001279642"/>
    </source>
</evidence>
<protein>
    <recommendedName>
        <fullName evidence="6 7">Thioredoxin</fullName>
    </recommendedName>
</protein>
<dbReference type="InterPro" id="IPR017937">
    <property type="entry name" value="Thioredoxin_CS"/>
</dbReference>
<comment type="similarity">
    <text evidence="1 7">Belongs to the thioredoxin family.</text>
</comment>
<dbReference type="Proteomes" id="UP001279642">
    <property type="component" value="Unassembled WGS sequence"/>
</dbReference>
<comment type="caution">
    <text evidence="9">The sequence shown here is derived from an EMBL/GenBank/DDBJ whole genome shotgun (WGS) entry which is preliminary data.</text>
</comment>
<evidence type="ECO:0000256" key="3">
    <source>
        <dbReference type="ARBA" id="ARBA00022982"/>
    </source>
</evidence>
<dbReference type="PANTHER" id="PTHR45663">
    <property type="entry name" value="GEO12009P1"/>
    <property type="match status" value="1"/>
</dbReference>
<dbReference type="NCBIfam" id="TIGR01068">
    <property type="entry name" value="thioredoxin"/>
    <property type="match status" value="1"/>
</dbReference>
<dbReference type="Pfam" id="PF00085">
    <property type="entry name" value="Thioredoxin"/>
    <property type="match status" value="1"/>
</dbReference>
<dbReference type="PIRSF" id="PIRSF000077">
    <property type="entry name" value="Thioredoxin"/>
    <property type="match status" value="1"/>
</dbReference>
<keyword evidence="5" id="KW-0676">Redox-active center</keyword>
<dbReference type="PRINTS" id="PR00421">
    <property type="entry name" value="THIOREDOXIN"/>
</dbReference>
<dbReference type="EMBL" id="JAXCLW010000001">
    <property type="protein sequence ID" value="MDY0882366.1"/>
    <property type="molecule type" value="Genomic_DNA"/>
</dbReference>
<evidence type="ECO:0000256" key="7">
    <source>
        <dbReference type="PIRNR" id="PIRNR000077"/>
    </source>
</evidence>
<feature type="domain" description="Thioredoxin" evidence="8">
    <location>
        <begin position="1"/>
        <end position="107"/>
    </location>
</feature>
<keyword evidence="3" id="KW-0249">Electron transport</keyword>
<dbReference type="InterPro" id="IPR036249">
    <property type="entry name" value="Thioredoxin-like_sf"/>
</dbReference>
<dbReference type="PROSITE" id="PS00194">
    <property type="entry name" value="THIOREDOXIN_1"/>
    <property type="match status" value="1"/>
</dbReference>
<dbReference type="RefSeq" id="WP_320507390.1">
    <property type="nucleotide sequence ID" value="NZ_JAXCLW010000001.1"/>
</dbReference>
<dbReference type="SUPFAM" id="SSF52833">
    <property type="entry name" value="Thioredoxin-like"/>
    <property type="match status" value="1"/>
</dbReference>
<proteinExistence type="inferred from homology"/>
<dbReference type="CDD" id="cd02947">
    <property type="entry name" value="TRX_family"/>
    <property type="match status" value="1"/>
</dbReference>
<accession>A0ABU5E935</accession>
<name>A0ABU5E935_9PROT</name>
<dbReference type="InterPro" id="IPR005746">
    <property type="entry name" value="Thioredoxin"/>
</dbReference>
<keyword evidence="4" id="KW-1015">Disulfide bond</keyword>
<dbReference type="InterPro" id="IPR013766">
    <property type="entry name" value="Thioredoxin_domain"/>
</dbReference>
<evidence type="ECO:0000256" key="1">
    <source>
        <dbReference type="ARBA" id="ARBA00008987"/>
    </source>
</evidence>
<evidence type="ECO:0000256" key="6">
    <source>
        <dbReference type="NCBIfam" id="TIGR01068"/>
    </source>
</evidence>
<dbReference type="NCBIfam" id="NF006898">
    <property type="entry name" value="PRK09381.1"/>
    <property type="match status" value="1"/>
</dbReference>
<dbReference type="Gene3D" id="3.40.30.10">
    <property type="entry name" value="Glutaredoxin"/>
    <property type="match status" value="1"/>
</dbReference>
<gene>
    <name evidence="9" type="primary">trxA</name>
    <name evidence="9" type="ORF">SMD27_05900</name>
</gene>
<evidence type="ECO:0000256" key="4">
    <source>
        <dbReference type="ARBA" id="ARBA00023157"/>
    </source>
</evidence>
<dbReference type="PANTHER" id="PTHR45663:SF11">
    <property type="entry name" value="GEO12009P1"/>
    <property type="match status" value="1"/>
</dbReference>
<evidence type="ECO:0000313" key="9">
    <source>
        <dbReference type="EMBL" id="MDY0882366.1"/>
    </source>
</evidence>
<organism evidence="9 10">
    <name type="scientific">Dongia soli</name>
    <dbReference type="NCBI Taxonomy" id="600628"/>
    <lineage>
        <taxon>Bacteria</taxon>
        <taxon>Pseudomonadati</taxon>
        <taxon>Pseudomonadota</taxon>
        <taxon>Alphaproteobacteria</taxon>
        <taxon>Rhodospirillales</taxon>
        <taxon>Dongiaceae</taxon>
        <taxon>Dongia</taxon>
    </lineage>
</organism>
<keyword evidence="2" id="KW-0813">Transport</keyword>
<sequence>MSTTTHISDASFENDVLKASGPVLVDFWAEWCGPCKMIAPALEELAQQLDGKLTIAKINIDHNPQTPKKYGVRGIPTLMLFKDGQVAATKIGNMPKRQLVDWVESVL</sequence>
<dbReference type="PROSITE" id="PS51352">
    <property type="entry name" value="THIOREDOXIN_2"/>
    <property type="match status" value="1"/>
</dbReference>
<evidence type="ECO:0000256" key="2">
    <source>
        <dbReference type="ARBA" id="ARBA00022448"/>
    </source>
</evidence>